<dbReference type="InterPro" id="IPR011712">
    <property type="entry name" value="Sig_transdc_His_kin_sub3_dim/P"/>
</dbReference>
<evidence type="ECO:0000256" key="5">
    <source>
        <dbReference type="ARBA" id="ARBA00022741"/>
    </source>
</evidence>
<comment type="caution">
    <text evidence="11">The sequence shown here is derived from an EMBL/GenBank/DDBJ whole genome shotgun (WGS) entry which is preliminary data.</text>
</comment>
<evidence type="ECO:0000256" key="3">
    <source>
        <dbReference type="ARBA" id="ARBA00022553"/>
    </source>
</evidence>
<evidence type="ECO:0000256" key="9">
    <source>
        <dbReference type="SAM" id="Phobius"/>
    </source>
</evidence>
<dbReference type="InterPro" id="IPR050482">
    <property type="entry name" value="Sensor_HK_TwoCompSys"/>
</dbReference>
<dbReference type="PANTHER" id="PTHR24421:SF10">
    <property type="entry name" value="NITRATE_NITRITE SENSOR PROTEIN NARQ"/>
    <property type="match status" value="1"/>
</dbReference>
<dbReference type="Pfam" id="PF07730">
    <property type="entry name" value="HisKA_3"/>
    <property type="match status" value="1"/>
</dbReference>
<dbReference type="InterPro" id="IPR036890">
    <property type="entry name" value="HATPase_C_sf"/>
</dbReference>
<evidence type="ECO:0000313" key="12">
    <source>
        <dbReference type="Proteomes" id="UP000530928"/>
    </source>
</evidence>
<dbReference type="GO" id="GO:0000155">
    <property type="term" value="F:phosphorelay sensor kinase activity"/>
    <property type="evidence" value="ECO:0007669"/>
    <property type="project" value="InterPro"/>
</dbReference>
<gene>
    <name evidence="11" type="ORF">HNR30_002434</name>
</gene>
<dbReference type="Gene3D" id="1.20.5.1930">
    <property type="match status" value="1"/>
</dbReference>
<dbReference type="GO" id="GO:0016020">
    <property type="term" value="C:membrane"/>
    <property type="evidence" value="ECO:0007669"/>
    <property type="project" value="InterPro"/>
</dbReference>
<dbReference type="EC" id="2.7.13.3" evidence="2"/>
<keyword evidence="3" id="KW-0597">Phosphoprotein</keyword>
<keyword evidence="12" id="KW-1185">Reference proteome</keyword>
<feature type="transmembrane region" description="Helical" evidence="9">
    <location>
        <begin position="12"/>
        <end position="37"/>
    </location>
</feature>
<organism evidence="11 12">
    <name type="scientific">Nonomuraea soli</name>
    <dbReference type="NCBI Taxonomy" id="1032476"/>
    <lineage>
        <taxon>Bacteria</taxon>
        <taxon>Bacillati</taxon>
        <taxon>Actinomycetota</taxon>
        <taxon>Actinomycetes</taxon>
        <taxon>Streptosporangiales</taxon>
        <taxon>Streptosporangiaceae</taxon>
        <taxon>Nonomuraea</taxon>
    </lineage>
</organism>
<dbReference type="SUPFAM" id="SSF55874">
    <property type="entry name" value="ATPase domain of HSP90 chaperone/DNA topoisomerase II/histidine kinase"/>
    <property type="match status" value="1"/>
</dbReference>
<feature type="transmembrane region" description="Helical" evidence="9">
    <location>
        <begin position="101"/>
        <end position="130"/>
    </location>
</feature>
<evidence type="ECO:0000256" key="1">
    <source>
        <dbReference type="ARBA" id="ARBA00000085"/>
    </source>
</evidence>
<sequence length="397" mass="42289">MRWGELGRRWICLIFGGAVLMPYMMAGEVITALYGIGEAGSPLLAVQPLVFLAVLPLVFVTGLVLPVRALAAPPAQALLGADIAPVPRGQRRTWDERRRSAIWFTAHLGIGGVASGMTLAVVPFTLWTIAVPLVGDRWRMFDRTLEPGWHLAWLPVAGLAALAALVAVAWLAGGLLTRFAPALLGPSPTERLKAAEEQTRVLAERNRLAGDLHDSVGHALSVVTIQSAAAARILDRDPDAARRSLAAIEQAARQALEELDHVLGVLRADDTRSTQPQPDLTQLTGLIAGSGARVEADLGDLAPVPALVSREAYRIVQESLTNALKHGTGPVRLAAAVHDDHLDLTVSNPVGRRRAPGGGRGLRGITERVHLLRGTVEAGPHEGGWQVRVSLPLRSTP</sequence>
<evidence type="ECO:0000256" key="7">
    <source>
        <dbReference type="ARBA" id="ARBA00022840"/>
    </source>
</evidence>
<keyword evidence="4" id="KW-0808">Transferase</keyword>
<evidence type="ECO:0000256" key="6">
    <source>
        <dbReference type="ARBA" id="ARBA00022777"/>
    </source>
</evidence>
<name>A0A7W0CH89_9ACTN</name>
<feature type="transmembrane region" description="Helical" evidence="9">
    <location>
        <begin position="49"/>
        <end position="71"/>
    </location>
</feature>
<evidence type="ECO:0000313" key="11">
    <source>
        <dbReference type="EMBL" id="MBA2891093.1"/>
    </source>
</evidence>
<dbReference type="Proteomes" id="UP000530928">
    <property type="component" value="Unassembled WGS sequence"/>
</dbReference>
<protein>
    <recommendedName>
        <fullName evidence="2">histidine kinase</fullName>
        <ecNumber evidence="2">2.7.13.3</ecNumber>
    </recommendedName>
</protein>
<feature type="transmembrane region" description="Helical" evidence="9">
    <location>
        <begin position="150"/>
        <end position="172"/>
    </location>
</feature>
<comment type="catalytic activity">
    <reaction evidence="1">
        <text>ATP + protein L-histidine = ADP + protein N-phospho-L-histidine.</text>
        <dbReference type="EC" id="2.7.13.3"/>
    </reaction>
</comment>
<proteinExistence type="predicted"/>
<keyword evidence="9" id="KW-1133">Transmembrane helix</keyword>
<dbReference type="GO" id="GO:0046983">
    <property type="term" value="F:protein dimerization activity"/>
    <property type="evidence" value="ECO:0007669"/>
    <property type="project" value="InterPro"/>
</dbReference>
<evidence type="ECO:0000256" key="4">
    <source>
        <dbReference type="ARBA" id="ARBA00022679"/>
    </source>
</evidence>
<dbReference type="EMBL" id="JACDUR010000002">
    <property type="protein sequence ID" value="MBA2891093.1"/>
    <property type="molecule type" value="Genomic_DNA"/>
</dbReference>
<dbReference type="AlphaFoldDB" id="A0A7W0CH89"/>
<dbReference type="Gene3D" id="3.30.565.10">
    <property type="entry name" value="Histidine kinase-like ATPase, C-terminal domain"/>
    <property type="match status" value="1"/>
</dbReference>
<keyword evidence="5" id="KW-0547">Nucleotide-binding</keyword>
<dbReference type="GO" id="GO:0005524">
    <property type="term" value="F:ATP binding"/>
    <property type="evidence" value="ECO:0007669"/>
    <property type="project" value="UniProtKB-KW"/>
</dbReference>
<dbReference type="PANTHER" id="PTHR24421">
    <property type="entry name" value="NITRATE/NITRITE SENSOR PROTEIN NARX-RELATED"/>
    <property type="match status" value="1"/>
</dbReference>
<reference evidence="11 12" key="1">
    <citation type="submission" date="2020-07" db="EMBL/GenBank/DDBJ databases">
        <title>Genomic Encyclopedia of Type Strains, Phase IV (KMG-IV): sequencing the most valuable type-strain genomes for metagenomic binning, comparative biology and taxonomic classification.</title>
        <authorList>
            <person name="Goeker M."/>
        </authorList>
    </citation>
    <scope>NUCLEOTIDE SEQUENCE [LARGE SCALE GENOMIC DNA]</scope>
    <source>
        <strain evidence="11 12">DSM 45533</strain>
    </source>
</reference>
<feature type="domain" description="Signal transduction histidine kinase subgroup 3 dimerisation and phosphoacceptor" evidence="10">
    <location>
        <begin position="204"/>
        <end position="269"/>
    </location>
</feature>
<keyword evidence="9" id="KW-0812">Transmembrane</keyword>
<evidence type="ECO:0000256" key="8">
    <source>
        <dbReference type="ARBA" id="ARBA00023012"/>
    </source>
</evidence>
<evidence type="ECO:0000259" key="10">
    <source>
        <dbReference type="Pfam" id="PF07730"/>
    </source>
</evidence>
<evidence type="ECO:0000256" key="2">
    <source>
        <dbReference type="ARBA" id="ARBA00012438"/>
    </source>
</evidence>
<dbReference type="RefSeq" id="WP_312894366.1">
    <property type="nucleotide sequence ID" value="NZ_BAABAM010000012.1"/>
</dbReference>
<keyword evidence="7" id="KW-0067">ATP-binding</keyword>
<accession>A0A7W0CH89</accession>
<keyword evidence="6 11" id="KW-0418">Kinase</keyword>
<keyword evidence="8" id="KW-0902">Two-component regulatory system</keyword>
<keyword evidence="9" id="KW-0472">Membrane</keyword>